<dbReference type="GO" id="GO:0016614">
    <property type="term" value="F:oxidoreductase activity, acting on CH-OH group of donors"/>
    <property type="evidence" value="ECO:0007669"/>
    <property type="project" value="InterPro"/>
</dbReference>
<comment type="similarity">
    <text evidence="2">Belongs to the GMC oxidoreductase family.</text>
</comment>
<feature type="binding site" evidence="6">
    <location>
        <begin position="26"/>
        <end position="27"/>
    </location>
    <ligand>
        <name>FAD</name>
        <dbReference type="ChEBI" id="CHEBI:57692"/>
    </ligand>
</feature>
<dbReference type="Pfam" id="PF05199">
    <property type="entry name" value="GMC_oxred_C"/>
    <property type="match status" value="1"/>
</dbReference>
<comment type="cofactor">
    <cofactor evidence="1 6">
        <name>FAD</name>
        <dbReference type="ChEBI" id="CHEBI:57692"/>
    </cofactor>
</comment>
<dbReference type="VEuPathDB" id="FungiDB:BO83DRAFT_369970"/>
<dbReference type="PIRSF" id="PIRSF000137">
    <property type="entry name" value="Alcohol_oxidase"/>
    <property type="match status" value="1"/>
</dbReference>
<evidence type="ECO:0000313" key="8">
    <source>
        <dbReference type="EMBL" id="PWY63978.1"/>
    </source>
</evidence>
<evidence type="ECO:0000259" key="7">
    <source>
        <dbReference type="PROSITE" id="PS00624"/>
    </source>
</evidence>
<keyword evidence="9" id="KW-1185">Reference proteome</keyword>
<dbReference type="SUPFAM" id="SSF54373">
    <property type="entry name" value="FAD-linked reductases, C-terminal domain"/>
    <property type="match status" value="1"/>
</dbReference>
<evidence type="ECO:0000256" key="1">
    <source>
        <dbReference type="ARBA" id="ARBA00001974"/>
    </source>
</evidence>
<dbReference type="Pfam" id="PF00732">
    <property type="entry name" value="GMC_oxred_N"/>
    <property type="match status" value="1"/>
</dbReference>
<accession>A0A317US92</accession>
<feature type="active site" description="Proton acceptor" evidence="5">
    <location>
        <position position="573"/>
    </location>
</feature>
<dbReference type="PANTHER" id="PTHR11552">
    <property type="entry name" value="GLUCOSE-METHANOL-CHOLINE GMC OXIDOREDUCTASE"/>
    <property type="match status" value="1"/>
</dbReference>
<proteinExistence type="inferred from homology"/>
<dbReference type="Gene3D" id="3.50.50.60">
    <property type="entry name" value="FAD/NAD(P)-binding domain"/>
    <property type="match status" value="1"/>
</dbReference>
<dbReference type="InterPro" id="IPR036188">
    <property type="entry name" value="FAD/NAD-bd_sf"/>
</dbReference>
<dbReference type="Gene3D" id="3.30.560.10">
    <property type="entry name" value="Glucose Oxidase, domain 3"/>
    <property type="match status" value="1"/>
</dbReference>
<protein>
    <submittedName>
        <fullName evidence="8">Glucose-methanol-choline oxidoreductase</fullName>
    </submittedName>
</protein>
<sequence length="603" mass="66813">MHSGSQADLNSIHGHAYDFIICGGGTSGCVIASRLARIPNISVLLVESGRDAGLSPDVLIPGNYVKQLQEDKAGLWELETVPQRHLKDRKLVFLRGKQLGGSSAVNYMALARGPAADYDEWARLTGNDGWKWESVLPLMKELEDFDPRLPPGVEDFARPKPSDHGRSGQVKPEMVPGVETFFKACVETGMPVCLDNNSGNPVGVGLAQFNVRRGERSYAANAFLDHSSRTRLPNLTIMTDTECDKIYCADGTATGVELYHKPTQETADCFFKVYIRCRREVVLCAGTFGSPKILMLSGIGPLDVLNRHGILPVLNSPGCGRNMLDHSIITCEYKVDDKIPAHNQIFLDPDLHKQAKAQYADSRTGPLAMYGSSGTVAFPRIQRLFESKEFADLDGQTQKFLLDSTRPSAEIWLGSGPSFYPANDPTKSYITHEMLIQNNLSKGTVTLRSRDPRDPPLVDPNFLSHPFDKRIAIETVRTALKVANTAAYRGTIERIVHGPRIDINSTKPDSIRDEELLDFIQDHLDQGYHSMGTCKMGAREDPTAVVDDRFRVFGMRNLRVADLSVCPILTCNHTQINAYLIGIRCAQEMEKYYKGTTERAGRL</sequence>
<dbReference type="RefSeq" id="XP_025383568.1">
    <property type="nucleotide sequence ID" value="XM_025529884.1"/>
</dbReference>
<dbReference type="GeneID" id="37051846"/>
<evidence type="ECO:0000313" key="9">
    <source>
        <dbReference type="Proteomes" id="UP000246171"/>
    </source>
</evidence>
<evidence type="ECO:0000256" key="6">
    <source>
        <dbReference type="PIRSR" id="PIRSR000137-2"/>
    </source>
</evidence>
<reference evidence="8" key="1">
    <citation type="submission" date="2016-12" db="EMBL/GenBank/DDBJ databases">
        <title>The genomes of Aspergillus section Nigri reveals drivers in fungal speciation.</title>
        <authorList>
            <consortium name="DOE Joint Genome Institute"/>
            <person name="Vesth T.C."/>
            <person name="Nybo J."/>
            <person name="Theobald S."/>
            <person name="Brandl J."/>
            <person name="Frisvad J.C."/>
            <person name="Nielsen K.F."/>
            <person name="Lyhne E.K."/>
            <person name="Kogle M.E."/>
            <person name="Kuo A."/>
            <person name="Riley R."/>
            <person name="Clum A."/>
            <person name="Nolan M."/>
            <person name="Lipzen A."/>
            <person name="Salamov A."/>
            <person name="Henrissat B."/>
            <person name="Wiebenga A."/>
            <person name="De vries R.P."/>
            <person name="Grigoriev I.V."/>
            <person name="Mortensen U.H."/>
            <person name="Andersen M.R."/>
            <person name="Baker S.E."/>
        </authorList>
    </citation>
    <scope>NUCLEOTIDE SEQUENCE</scope>
    <source>
        <strain evidence="8">CBS 122712</strain>
    </source>
</reference>
<organism evidence="8 9">
    <name type="scientific">Aspergillus eucalypticola (strain CBS 122712 / IBT 29274)</name>
    <dbReference type="NCBI Taxonomy" id="1448314"/>
    <lineage>
        <taxon>Eukaryota</taxon>
        <taxon>Fungi</taxon>
        <taxon>Dikarya</taxon>
        <taxon>Ascomycota</taxon>
        <taxon>Pezizomycotina</taxon>
        <taxon>Eurotiomycetes</taxon>
        <taxon>Eurotiomycetidae</taxon>
        <taxon>Eurotiales</taxon>
        <taxon>Aspergillaceae</taxon>
        <taxon>Aspergillus</taxon>
        <taxon>Aspergillus subgen. Circumdati</taxon>
    </lineage>
</organism>
<dbReference type="InterPro" id="IPR007867">
    <property type="entry name" value="GMC_OxRtase_C"/>
</dbReference>
<evidence type="ECO:0000256" key="2">
    <source>
        <dbReference type="ARBA" id="ARBA00010790"/>
    </source>
</evidence>
<name>A0A317US92_ASPEC</name>
<dbReference type="AlphaFoldDB" id="A0A317US92"/>
<evidence type="ECO:0000256" key="5">
    <source>
        <dbReference type="PIRSR" id="PIRSR000137-1"/>
    </source>
</evidence>
<feature type="active site" description="Proton donor" evidence="5">
    <location>
        <position position="529"/>
    </location>
</feature>
<dbReference type="InterPro" id="IPR012132">
    <property type="entry name" value="GMC_OxRdtase"/>
</dbReference>
<dbReference type="InterPro" id="IPR000172">
    <property type="entry name" value="GMC_OxRdtase_N"/>
</dbReference>
<gene>
    <name evidence="8" type="ORF">BO83DRAFT_369970</name>
</gene>
<keyword evidence="3" id="KW-0285">Flavoprotein</keyword>
<comment type="caution">
    <text evidence="8">The sequence shown here is derived from an EMBL/GenBank/DDBJ whole genome shotgun (WGS) entry which is preliminary data.</text>
</comment>
<evidence type="ECO:0000256" key="3">
    <source>
        <dbReference type="ARBA" id="ARBA00022630"/>
    </source>
</evidence>
<dbReference type="OrthoDB" id="269227at2759"/>
<dbReference type="GO" id="GO:0050660">
    <property type="term" value="F:flavin adenine dinucleotide binding"/>
    <property type="evidence" value="ECO:0007669"/>
    <property type="project" value="InterPro"/>
</dbReference>
<dbReference type="EMBL" id="MSFU01000033">
    <property type="protein sequence ID" value="PWY63978.1"/>
    <property type="molecule type" value="Genomic_DNA"/>
</dbReference>
<keyword evidence="4 6" id="KW-0274">FAD</keyword>
<dbReference type="SUPFAM" id="SSF51905">
    <property type="entry name" value="FAD/NAD(P)-binding domain"/>
    <property type="match status" value="1"/>
</dbReference>
<dbReference type="Proteomes" id="UP000246171">
    <property type="component" value="Unassembled WGS sequence"/>
</dbReference>
<evidence type="ECO:0000256" key="4">
    <source>
        <dbReference type="ARBA" id="ARBA00022827"/>
    </source>
</evidence>
<dbReference type="PROSITE" id="PS00624">
    <property type="entry name" value="GMC_OXRED_2"/>
    <property type="match status" value="1"/>
</dbReference>
<feature type="domain" description="Glucose-methanol-choline oxidoreductase N-terminal" evidence="7">
    <location>
        <begin position="286"/>
        <end position="300"/>
    </location>
</feature>
<dbReference type="PANTHER" id="PTHR11552:SF147">
    <property type="entry name" value="CHOLINE DEHYDROGENASE, MITOCHONDRIAL"/>
    <property type="match status" value="1"/>
</dbReference>